<dbReference type="NCBIfam" id="TIGR02436">
    <property type="entry name" value="four helix bundle protein"/>
    <property type="match status" value="1"/>
</dbReference>
<accession>A0A9N8QQ92</accession>
<sequence length="125" mass="14260">MAHFKELLVWQKSINFVTEIYKETESFPKAEMYGLVSQIRRATVSIPSNIAEGNSRRSVLDYLQFLRISRGSCAEVETQLIISKNLGFLDEEKSLKLNQDIIEISKMLNGLITSLKQLTNLPPKI</sequence>
<dbReference type="NCBIfam" id="NF008911">
    <property type="entry name" value="PRK12275.1-2"/>
    <property type="match status" value="1"/>
</dbReference>
<gene>
    <name evidence="1" type="ORF">CHRY9390_01019</name>
</gene>
<dbReference type="InterPro" id="IPR036583">
    <property type="entry name" value="23S_rRNA_IVS_sf"/>
</dbReference>
<dbReference type="SUPFAM" id="SSF158446">
    <property type="entry name" value="IVS-encoded protein-like"/>
    <property type="match status" value="1"/>
</dbReference>
<proteinExistence type="predicted"/>
<keyword evidence="2" id="KW-1185">Reference proteome</keyword>
<dbReference type="PANTHER" id="PTHR38471:SF2">
    <property type="entry name" value="FOUR HELIX BUNDLE PROTEIN"/>
    <property type="match status" value="1"/>
</dbReference>
<dbReference type="Proteomes" id="UP000662618">
    <property type="component" value="Unassembled WGS sequence"/>
</dbReference>
<reference evidence="1" key="1">
    <citation type="submission" date="2020-12" db="EMBL/GenBank/DDBJ databases">
        <authorList>
            <person name="Rodrigo-Torres L."/>
            <person name="Arahal R. D."/>
            <person name="Lucena T."/>
        </authorList>
    </citation>
    <scope>NUCLEOTIDE SEQUENCE</scope>
    <source>
        <strain evidence="1">CECT 9390</strain>
    </source>
</reference>
<comment type="caution">
    <text evidence="1">The sequence shown here is derived from an EMBL/GenBank/DDBJ whole genome shotgun (WGS) entry which is preliminary data.</text>
</comment>
<dbReference type="RefSeq" id="WP_162087482.1">
    <property type="nucleotide sequence ID" value="NZ_CAJIMS010000001.1"/>
</dbReference>
<evidence type="ECO:0008006" key="3">
    <source>
        <dbReference type="Google" id="ProtNLM"/>
    </source>
</evidence>
<name>A0A9N8QQ92_9FLAO</name>
<dbReference type="PANTHER" id="PTHR38471">
    <property type="entry name" value="FOUR HELIX BUNDLE PROTEIN"/>
    <property type="match status" value="1"/>
</dbReference>
<organism evidence="1 2">
    <name type="scientific">Chryseobacterium aquaeductus</name>
    <dbReference type="NCBI Taxonomy" id="2675056"/>
    <lineage>
        <taxon>Bacteria</taxon>
        <taxon>Pseudomonadati</taxon>
        <taxon>Bacteroidota</taxon>
        <taxon>Flavobacteriia</taxon>
        <taxon>Flavobacteriales</taxon>
        <taxon>Weeksellaceae</taxon>
        <taxon>Chryseobacterium group</taxon>
        <taxon>Chryseobacterium</taxon>
    </lineage>
</organism>
<dbReference type="Gene3D" id="1.20.1440.60">
    <property type="entry name" value="23S rRNA-intervening sequence"/>
    <property type="match status" value="1"/>
</dbReference>
<protein>
    <recommendedName>
        <fullName evidence="3">Four helix bundle protein</fullName>
    </recommendedName>
</protein>
<dbReference type="AlphaFoldDB" id="A0A9N8QQ92"/>
<dbReference type="EMBL" id="CAJIMS010000001">
    <property type="protein sequence ID" value="CAD7803063.1"/>
    <property type="molecule type" value="Genomic_DNA"/>
</dbReference>
<evidence type="ECO:0000313" key="2">
    <source>
        <dbReference type="Proteomes" id="UP000662618"/>
    </source>
</evidence>
<dbReference type="InterPro" id="IPR012657">
    <property type="entry name" value="23S_rRNA-intervening_sequence"/>
</dbReference>
<dbReference type="CDD" id="cd16377">
    <property type="entry name" value="23S_rRNA_IVP_like"/>
    <property type="match status" value="1"/>
</dbReference>
<dbReference type="Pfam" id="PF05635">
    <property type="entry name" value="23S_rRNA_IVP"/>
    <property type="match status" value="1"/>
</dbReference>
<evidence type="ECO:0000313" key="1">
    <source>
        <dbReference type="EMBL" id="CAD7803063.1"/>
    </source>
</evidence>